<dbReference type="KEGG" id="msv:Mesil_0304"/>
<dbReference type="HOGENOM" id="CLU_083287_27_8_0"/>
<dbReference type="PROSITE" id="PS50995">
    <property type="entry name" value="HTH_MARR_2"/>
    <property type="match status" value="1"/>
</dbReference>
<keyword evidence="3" id="KW-1185">Reference proteome</keyword>
<reference evidence="2 3" key="1">
    <citation type="journal article" date="2010" name="Stand. Genomic Sci.">
        <title>Complete genome sequence of Meiothermus silvanus type strain (VI-R2).</title>
        <authorList>
            <person name="Sikorski J."/>
            <person name="Tindall B.J."/>
            <person name="Lowry S."/>
            <person name="Lucas S."/>
            <person name="Nolan M."/>
            <person name="Copeland A."/>
            <person name="Glavina Del Rio T."/>
            <person name="Tice H."/>
            <person name="Cheng J.F."/>
            <person name="Han C."/>
            <person name="Pitluck S."/>
            <person name="Liolios K."/>
            <person name="Ivanova N."/>
            <person name="Mavromatis K."/>
            <person name="Mikhailova N."/>
            <person name="Pati A."/>
            <person name="Goodwin L."/>
            <person name="Chen A."/>
            <person name="Palaniappan K."/>
            <person name="Land M."/>
            <person name="Hauser L."/>
            <person name="Chang Y.J."/>
            <person name="Jeffries C.D."/>
            <person name="Rohde M."/>
            <person name="Goker M."/>
            <person name="Woyke T."/>
            <person name="Bristow J."/>
            <person name="Eisen J.A."/>
            <person name="Markowitz V."/>
            <person name="Hugenholtz P."/>
            <person name="Kyrpides N.C."/>
            <person name="Klenk H.P."/>
            <person name="Lapidus A."/>
        </authorList>
    </citation>
    <scope>NUCLEOTIDE SEQUENCE [LARGE SCALE GENOMIC DNA]</scope>
    <source>
        <strain evidence="3">ATCC 700542 / DSM 9946 / VI-R2</strain>
    </source>
</reference>
<proteinExistence type="predicted"/>
<dbReference type="PANTHER" id="PTHR39515:SF2">
    <property type="entry name" value="HTH-TYPE TRANSCRIPTIONAL REGULATOR RV0880"/>
    <property type="match status" value="1"/>
</dbReference>
<dbReference type="AlphaFoldDB" id="D7BHK7"/>
<evidence type="ECO:0000313" key="3">
    <source>
        <dbReference type="Proteomes" id="UP000001916"/>
    </source>
</evidence>
<dbReference type="PRINTS" id="PR00598">
    <property type="entry name" value="HTHMARR"/>
</dbReference>
<dbReference type="InterPro" id="IPR000835">
    <property type="entry name" value="HTH_MarR-typ"/>
</dbReference>
<evidence type="ECO:0000313" key="2">
    <source>
        <dbReference type="EMBL" id="ADH62245.1"/>
    </source>
</evidence>
<dbReference type="InterPro" id="IPR052526">
    <property type="entry name" value="HTH-type_Bedaq_tolerance"/>
</dbReference>
<protein>
    <submittedName>
        <fullName evidence="2">Transcriptional regulator, MarR family</fullName>
    </submittedName>
</protein>
<sequence length="146" mass="16564">MDEQTLLELSSAILRLSRQIRAALDGPLEAALQLNFSEISVLRLIDQGVHSPSDLSRELQIPAPTISRTLNHLVERGLVERGVDPLNLRRFYLRLTPEGQKIRQKTRQIAHKVLTEHYGHVPEEVLEQALAALRALEPHLKEVQYA</sequence>
<name>D7BHK7_ALLS1</name>
<feature type="domain" description="HTH marR-type" evidence="1">
    <location>
        <begin position="6"/>
        <end position="142"/>
    </location>
</feature>
<dbReference type="InterPro" id="IPR036388">
    <property type="entry name" value="WH-like_DNA-bd_sf"/>
</dbReference>
<dbReference type="Proteomes" id="UP000001916">
    <property type="component" value="Chromosome"/>
</dbReference>
<dbReference type="InterPro" id="IPR036390">
    <property type="entry name" value="WH_DNA-bd_sf"/>
</dbReference>
<dbReference type="RefSeq" id="WP_013156852.1">
    <property type="nucleotide sequence ID" value="NC_014212.1"/>
</dbReference>
<dbReference type="SMART" id="SM00347">
    <property type="entry name" value="HTH_MARR"/>
    <property type="match status" value="1"/>
</dbReference>
<dbReference type="GO" id="GO:0003700">
    <property type="term" value="F:DNA-binding transcription factor activity"/>
    <property type="evidence" value="ECO:0007669"/>
    <property type="project" value="InterPro"/>
</dbReference>
<dbReference type="PANTHER" id="PTHR39515">
    <property type="entry name" value="CONSERVED PROTEIN"/>
    <property type="match status" value="1"/>
</dbReference>
<organism evidence="2 3">
    <name type="scientific">Allomeiothermus silvanus (strain ATCC 700542 / DSM 9946 / NBRC 106475 / NCIMB 13440 / VI-R2)</name>
    <name type="common">Thermus silvanus</name>
    <dbReference type="NCBI Taxonomy" id="526227"/>
    <lineage>
        <taxon>Bacteria</taxon>
        <taxon>Thermotogati</taxon>
        <taxon>Deinococcota</taxon>
        <taxon>Deinococci</taxon>
        <taxon>Thermales</taxon>
        <taxon>Thermaceae</taxon>
        <taxon>Allomeiothermus</taxon>
    </lineage>
</organism>
<dbReference type="Pfam" id="PF12802">
    <property type="entry name" value="MarR_2"/>
    <property type="match status" value="1"/>
</dbReference>
<gene>
    <name evidence="2" type="ordered locus">Mesil_0304</name>
</gene>
<dbReference type="InterPro" id="IPR011991">
    <property type="entry name" value="ArsR-like_HTH"/>
</dbReference>
<accession>D7BHK7</accession>
<evidence type="ECO:0000259" key="1">
    <source>
        <dbReference type="PROSITE" id="PS50995"/>
    </source>
</evidence>
<dbReference type="eggNOG" id="COG1846">
    <property type="taxonomic scope" value="Bacteria"/>
</dbReference>
<dbReference type="SUPFAM" id="SSF46785">
    <property type="entry name" value="Winged helix' DNA-binding domain"/>
    <property type="match status" value="1"/>
</dbReference>
<dbReference type="Gene3D" id="1.10.10.10">
    <property type="entry name" value="Winged helix-like DNA-binding domain superfamily/Winged helix DNA-binding domain"/>
    <property type="match status" value="1"/>
</dbReference>
<dbReference type="CDD" id="cd00090">
    <property type="entry name" value="HTH_ARSR"/>
    <property type="match status" value="1"/>
</dbReference>
<dbReference type="STRING" id="526227.Mesil_0304"/>
<dbReference type="EMBL" id="CP002042">
    <property type="protein sequence ID" value="ADH62245.1"/>
    <property type="molecule type" value="Genomic_DNA"/>
</dbReference>